<proteinExistence type="predicted"/>
<evidence type="ECO:0000313" key="2">
    <source>
        <dbReference type="EMBL" id="QQL05864.1"/>
    </source>
</evidence>
<feature type="region of interest" description="Disordered" evidence="1">
    <location>
        <begin position="26"/>
        <end position="46"/>
    </location>
</feature>
<dbReference type="AlphaFoldDB" id="A0A7T7D8S1"/>
<dbReference type="RefSeq" id="WP_158629705.1">
    <property type="nucleotide sequence ID" value="NZ_CP034413.3"/>
</dbReference>
<keyword evidence="3" id="KW-1185">Reference proteome</keyword>
<gene>
    <name evidence="2" type="ORF">EIO64_18380</name>
</gene>
<dbReference type="KEGG" id="obj:EIO64_18380"/>
<accession>A0A7T7D8S1</accession>
<organism evidence="2 3">
    <name type="scientific">Dysosmobacter welbionis</name>
    <dbReference type="NCBI Taxonomy" id="2093857"/>
    <lineage>
        <taxon>Bacteria</taxon>
        <taxon>Bacillati</taxon>
        <taxon>Bacillota</taxon>
        <taxon>Clostridia</taxon>
        <taxon>Eubacteriales</taxon>
        <taxon>Oscillospiraceae</taxon>
        <taxon>Dysosmobacter</taxon>
    </lineage>
</organism>
<evidence type="ECO:0000256" key="1">
    <source>
        <dbReference type="SAM" id="MobiDB-lite"/>
    </source>
</evidence>
<sequence>MQNRIMGGDCHSYEEALGIISEYVETELSGSIPTKNKNKEDHTHER</sequence>
<dbReference type="Proteomes" id="UP000298642">
    <property type="component" value="Chromosome"/>
</dbReference>
<evidence type="ECO:0000313" key="3">
    <source>
        <dbReference type="Proteomes" id="UP000298642"/>
    </source>
</evidence>
<name>A0A7T7D8S1_9FIRM</name>
<reference evidence="3" key="1">
    <citation type="submission" date="2018-12" db="EMBL/GenBank/DDBJ databases">
        <title>Dusodibacter welbiota gen. nov., sp. nov., isolated from human faeces and emended description of the Oscillibacter genus.</title>
        <authorList>
            <person name="Le Roy T."/>
            <person name="Van der Smissen P."/>
            <person name="Delzenne N."/>
            <person name="Muccioli G."/>
            <person name="Collet J.F."/>
            <person name="Cani P.D."/>
        </authorList>
    </citation>
    <scope>NUCLEOTIDE SEQUENCE [LARGE SCALE GENOMIC DNA]</scope>
    <source>
        <strain evidence="3">J115</strain>
    </source>
</reference>
<feature type="compositionally biased region" description="Basic and acidic residues" evidence="1">
    <location>
        <begin position="37"/>
        <end position="46"/>
    </location>
</feature>
<protein>
    <submittedName>
        <fullName evidence="2">Uncharacterized protein</fullName>
    </submittedName>
</protein>
<dbReference type="EMBL" id="CP034413">
    <property type="protein sequence ID" value="QQL05864.1"/>
    <property type="molecule type" value="Genomic_DNA"/>
</dbReference>